<feature type="transmembrane region" description="Helical" evidence="1">
    <location>
        <begin position="368"/>
        <end position="391"/>
    </location>
</feature>
<organism evidence="2 3">
    <name type="scientific">Nonomuraea ferruginea</name>
    <dbReference type="NCBI Taxonomy" id="46174"/>
    <lineage>
        <taxon>Bacteria</taxon>
        <taxon>Bacillati</taxon>
        <taxon>Actinomycetota</taxon>
        <taxon>Actinomycetes</taxon>
        <taxon>Streptosporangiales</taxon>
        <taxon>Streptosporangiaceae</taxon>
        <taxon>Nonomuraea</taxon>
    </lineage>
</organism>
<gene>
    <name evidence="2" type="ORF">OUY24_00700</name>
</gene>
<dbReference type="RefSeq" id="WP_271274744.1">
    <property type="nucleotide sequence ID" value="NZ_BAABFD010000007.1"/>
</dbReference>
<keyword evidence="1" id="KW-1133">Transmembrane helix</keyword>
<sequence>MENATTVRDWRGRSYLVGPVPADRTRMFRLALAAMAAIGPLQYGFAALLATDANGLILLAACIVFQAVGALPTLRLVRRGRLPVRAALAAGAALTTLGLLTAAVVGAGTGTAAFPLALLGYAVLGGLGAGAVYGVCGEVVSSWYPDRPAARVSMVTGAFGYGSAPLLVWAGLAPAMTPAVFAVAALLAAAAIGTAARSLRLAPEGWWPETVEPRAHALEAARLRRTPGAVRQFGLAQALRTRALPALAVILACAGAVSVFDVVVVASTGAWGALALMVALNGGGRAVAMRLSEFFGRRLVLASVLGLLAVGQVLLAGAMNPTARPAGGVAGLPPEAANAAALDAGAAPGTGAALDAGAVLGVAAGSPLLWLGAIAAGLGGGAFYPLVASLVREFFGERQTCEIHAVVYSAKAVAGVLGVAMAAYALTAPATALLLAAGLAALPALASTRLRTPGLPATIPL</sequence>
<proteinExistence type="predicted"/>
<evidence type="ECO:0000313" key="3">
    <source>
        <dbReference type="Proteomes" id="UP001212498"/>
    </source>
</evidence>
<name>A0ABT4SPG2_9ACTN</name>
<feature type="transmembrane region" description="Helical" evidence="1">
    <location>
        <begin position="30"/>
        <end position="50"/>
    </location>
</feature>
<dbReference type="Gene3D" id="1.20.1250.20">
    <property type="entry name" value="MFS general substrate transporter like domains"/>
    <property type="match status" value="1"/>
</dbReference>
<evidence type="ECO:0008006" key="4">
    <source>
        <dbReference type="Google" id="ProtNLM"/>
    </source>
</evidence>
<protein>
    <recommendedName>
        <fullName evidence="4">MFS transporter</fullName>
    </recommendedName>
</protein>
<dbReference type="InterPro" id="IPR036259">
    <property type="entry name" value="MFS_trans_sf"/>
</dbReference>
<accession>A0ABT4SPG2</accession>
<keyword evidence="3" id="KW-1185">Reference proteome</keyword>
<keyword evidence="1" id="KW-0472">Membrane</keyword>
<evidence type="ECO:0000256" key="1">
    <source>
        <dbReference type="SAM" id="Phobius"/>
    </source>
</evidence>
<feature type="transmembrane region" description="Helical" evidence="1">
    <location>
        <begin position="270"/>
        <end position="287"/>
    </location>
</feature>
<feature type="transmembrane region" description="Helical" evidence="1">
    <location>
        <begin position="175"/>
        <end position="196"/>
    </location>
</feature>
<feature type="transmembrane region" description="Helical" evidence="1">
    <location>
        <begin position="56"/>
        <end position="74"/>
    </location>
</feature>
<reference evidence="2 3" key="1">
    <citation type="submission" date="2022-11" db="EMBL/GenBank/DDBJ databases">
        <title>Nonomuraea corallina sp. nov., a new species of the genus Nonomuraea isolated from sea side sediment in Thai sea.</title>
        <authorList>
            <person name="Ngamcharungchit C."/>
            <person name="Matsumoto A."/>
            <person name="Suriyachadkun C."/>
            <person name="Panbangred W."/>
            <person name="Inahashi Y."/>
            <person name="Intra B."/>
        </authorList>
    </citation>
    <scope>NUCLEOTIDE SEQUENCE [LARGE SCALE GENOMIC DNA]</scope>
    <source>
        <strain evidence="2 3">DSM 43553</strain>
    </source>
</reference>
<dbReference type="SUPFAM" id="SSF103473">
    <property type="entry name" value="MFS general substrate transporter"/>
    <property type="match status" value="1"/>
</dbReference>
<comment type="caution">
    <text evidence="2">The sequence shown here is derived from an EMBL/GenBank/DDBJ whole genome shotgun (WGS) entry which is preliminary data.</text>
</comment>
<feature type="transmembrane region" description="Helical" evidence="1">
    <location>
        <begin position="243"/>
        <end position="264"/>
    </location>
</feature>
<feature type="transmembrane region" description="Helical" evidence="1">
    <location>
        <begin position="86"/>
        <end position="107"/>
    </location>
</feature>
<dbReference type="Proteomes" id="UP001212498">
    <property type="component" value="Unassembled WGS sequence"/>
</dbReference>
<feature type="transmembrane region" description="Helical" evidence="1">
    <location>
        <begin position="403"/>
        <end position="424"/>
    </location>
</feature>
<evidence type="ECO:0000313" key="2">
    <source>
        <dbReference type="EMBL" id="MDA0639132.1"/>
    </source>
</evidence>
<feature type="transmembrane region" description="Helical" evidence="1">
    <location>
        <begin position="148"/>
        <end position="169"/>
    </location>
</feature>
<dbReference type="EMBL" id="JAPNUD010000001">
    <property type="protein sequence ID" value="MDA0639132.1"/>
    <property type="molecule type" value="Genomic_DNA"/>
</dbReference>
<feature type="transmembrane region" description="Helical" evidence="1">
    <location>
        <begin position="113"/>
        <end position="136"/>
    </location>
</feature>
<feature type="transmembrane region" description="Helical" evidence="1">
    <location>
        <begin position="299"/>
        <end position="319"/>
    </location>
</feature>
<keyword evidence="1" id="KW-0812">Transmembrane</keyword>